<dbReference type="AlphaFoldDB" id="A0A9P5ZK87"/>
<reference evidence="1" key="1">
    <citation type="submission" date="2020-11" db="EMBL/GenBank/DDBJ databases">
        <authorList>
            <consortium name="DOE Joint Genome Institute"/>
            <person name="Ahrendt S."/>
            <person name="Riley R."/>
            <person name="Andreopoulos W."/>
            <person name="Labutti K."/>
            <person name="Pangilinan J."/>
            <person name="Ruiz-Duenas F.J."/>
            <person name="Barrasa J.M."/>
            <person name="Sanchez-Garcia M."/>
            <person name="Camarero S."/>
            <person name="Miyauchi S."/>
            <person name="Serrano A."/>
            <person name="Linde D."/>
            <person name="Babiker R."/>
            <person name="Drula E."/>
            <person name="Ayuso-Fernandez I."/>
            <person name="Pacheco R."/>
            <person name="Padilla G."/>
            <person name="Ferreira P."/>
            <person name="Barriuso J."/>
            <person name="Kellner H."/>
            <person name="Castanera R."/>
            <person name="Alfaro M."/>
            <person name="Ramirez L."/>
            <person name="Pisabarro A.G."/>
            <person name="Kuo A."/>
            <person name="Tritt A."/>
            <person name="Lipzen A."/>
            <person name="He G."/>
            <person name="Yan M."/>
            <person name="Ng V."/>
            <person name="Cullen D."/>
            <person name="Martin F."/>
            <person name="Rosso M.-N."/>
            <person name="Henrissat B."/>
            <person name="Hibbett D."/>
            <person name="Martinez A.T."/>
            <person name="Grigoriev I.V."/>
        </authorList>
    </citation>
    <scope>NUCLEOTIDE SEQUENCE</scope>
    <source>
        <strain evidence="1">ATCC 90797</strain>
    </source>
</reference>
<evidence type="ECO:0000313" key="2">
    <source>
        <dbReference type="Proteomes" id="UP000807025"/>
    </source>
</evidence>
<feature type="non-terminal residue" evidence="1">
    <location>
        <position position="1"/>
    </location>
</feature>
<evidence type="ECO:0000313" key="1">
    <source>
        <dbReference type="EMBL" id="KAF9489837.1"/>
    </source>
</evidence>
<organism evidence="1 2">
    <name type="scientific">Pleurotus eryngii</name>
    <name type="common">Boletus of the steppes</name>
    <dbReference type="NCBI Taxonomy" id="5323"/>
    <lineage>
        <taxon>Eukaryota</taxon>
        <taxon>Fungi</taxon>
        <taxon>Dikarya</taxon>
        <taxon>Basidiomycota</taxon>
        <taxon>Agaricomycotina</taxon>
        <taxon>Agaricomycetes</taxon>
        <taxon>Agaricomycetidae</taxon>
        <taxon>Agaricales</taxon>
        <taxon>Pleurotineae</taxon>
        <taxon>Pleurotaceae</taxon>
        <taxon>Pleurotus</taxon>
    </lineage>
</organism>
<name>A0A9P5ZK87_PLEER</name>
<dbReference type="OrthoDB" id="162969at2759"/>
<gene>
    <name evidence="1" type="ORF">BDN71DRAFT_1401004</name>
</gene>
<keyword evidence="2" id="KW-1185">Reference proteome</keyword>
<dbReference type="EMBL" id="MU154658">
    <property type="protein sequence ID" value="KAF9489837.1"/>
    <property type="molecule type" value="Genomic_DNA"/>
</dbReference>
<accession>A0A9P5ZK87</accession>
<sequence length="106" mass="11745">NPVAEEQNMSDTSEEEIFEAVQEMQAAVVMMEINDGNDSDNEEVVEKPSCKEALTAALTLRNYIADINDLFACKLEALLGSFGHQTQLEATRDMTPSYITGYFACK</sequence>
<dbReference type="Proteomes" id="UP000807025">
    <property type="component" value="Unassembled WGS sequence"/>
</dbReference>
<proteinExistence type="predicted"/>
<comment type="caution">
    <text evidence="1">The sequence shown here is derived from an EMBL/GenBank/DDBJ whole genome shotgun (WGS) entry which is preliminary data.</text>
</comment>
<protein>
    <submittedName>
        <fullName evidence="1">Uncharacterized protein</fullName>
    </submittedName>
</protein>